<dbReference type="PROSITE" id="PS51462">
    <property type="entry name" value="NUDIX"/>
    <property type="match status" value="1"/>
</dbReference>
<gene>
    <name evidence="4" type="ORF">I8J29_03430</name>
</gene>
<comment type="caution">
    <text evidence="4">The sequence shown here is derived from an EMBL/GenBank/DDBJ whole genome shotgun (WGS) entry which is preliminary data.</text>
</comment>
<dbReference type="InterPro" id="IPR000086">
    <property type="entry name" value="NUDIX_hydrolase_dom"/>
</dbReference>
<dbReference type="SUPFAM" id="SSF55811">
    <property type="entry name" value="Nudix"/>
    <property type="match status" value="1"/>
</dbReference>
<keyword evidence="5" id="KW-1185">Reference proteome</keyword>
<dbReference type="InterPro" id="IPR020084">
    <property type="entry name" value="NUDIX_hydrolase_CS"/>
</dbReference>
<evidence type="ECO:0000313" key="5">
    <source>
        <dbReference type="Proteomes" id="UP000670947"/>
    </source>
</evidence>
<dbReference type="Pfam" id="PF00293">
    <property type="entry name" value="NUDIX"/>
    <property type="match status" value="1"/>
</dbReference>
<dbReference type="Gene3D" id="3.90.79.10">
    <property type="entry name" value="Nucleoside Triphosphate Pyrophosphohydrolase"/>
    <property type="match status" value="1"/>
</dbReference>
<reference evidence="4 5" key="1">
    <citation type="submission" date="2021-03" db="EMBL/GenBank/DDBJ databases">
        <title>Paenibacillus artemisicola MWE-103 whole genome sequence.</title>
        <authorList>
            <person name="Ham Y.J."/>
        </authorList>
    </citation>
    <scope>NUCLEOTIDE SEQUENCE [LARGE SCALE GENOMIC DNA]</scope>
    <source>
        <strain evidence="4 5">MWE-103</strain>
    </source>
</reference>
<proteinExistence type="inferred from homology"/>
<protein>
    <submittedName>
        <fullName evidence="4">NUDIX domain-containing protein</fullName>
    </submittedName>
</protein>
<evidence type="ECO:0000259" key="3">
    <source>
        <dbReference type="PROSITE" id="PS51462"/>
    </source>
</evidence>
<evidence type="ECO:0000256" key="2">
    <source>
        <dbReference type="RuleBase" id="RU003476"/>
    </source>
</evidence>
<dbReference type="InterPro" id="IPR015797">
    <property type="entry name" value="NUDIX_hydrolase-like_dom_sf"/>
</dbReference>
<feature type="domain" description="Nudix hydrolase" evidence="3">
    <location>
        <begin position="1"/>
        <end position="120"/>
    </location>
</feature>
<dbReference type="PROSITE" id="PS00893">
    <property type="entry name" value="NUDIX_BOX"/>
    <property type="match status" value="1"/>
</dbReference>
<accession>A0ABS3W4M6</accession>
<dbReference type="EMBL" id="JAGGDJ010000002">
    <property type="protein sequence ID" value="MBO7743232.1"/>
    <property type="molecule type" value="Genomic_DNA"/>
</dbReference>
<sequence length="132" mass="14839">MIRLDNGRWELPGGTLEKGEPHRDGLRRELREELGAELVSDYQVFGYFDCISSAPAPYRPYIPHPRFRRLVGHGEVELVGMPLNPPDGERVVLVEPVPIDEAVRRFLDGGRLELAELYRLGHALRRLGGSGA</sequence>
<dbReference type="PRINTS" id="PR00502">
    <property type="entry name" value="NUDIXFAMILY"/>
</dbReference>
<dbReference type="Proteomes" id="UP000670947">
    <property type="component" value="Unassembled WGS sequence"/>
</dbReference>
<organism evidence="4 5">
    <name type="scientific">Paenibacillus artemisiicola</name>
    <dbReference type="NCBI Taxonomy" id="1172618"/>
    <lineage>
        <taxon>Bacteria</taxon>
        <taxon>Bacillati</taxon>
        <taxon>Bacillota</taxon>
        <taxon>Bacilli</taxon>
        <taxon>Bacillales</taxon>
        <taxon>Paenibacillaceae</taxon>
        <taxon>Paenibacillus</taxon>
    </lineage>
</organism>
<name>A0ABS3W4M6_9BACL</name>
<comment type="similarity">
    <text evidence="2">Belongs to the Nudix hydrolase family.</text>
</comment>
<dbReference type="InterPro" id="IPR020476">
    <property type="entry name" value="Nudix_hydrolase"/>
</dbReference>
<evidence type="ECO:0000256" key="1">
    <source>
        <dbReference type="ARBA" id="ARBA00022801"/>
    </source>
</evidence>
<keyword evidence="1 2" id="KW-0378">Hydrolase</keyword>
<evidence type="ECO:0000313" key="4">
    <source>
        <dbReference type="EMBL" id="MBO7743232.1"/>
    </source>
</evidence>